<evidence type="ECO:0000256" key="3">
    <source>
        <dbReference type="ARBA" id="ARBA00012608"/>
    </source>
</evidence>
<protein>
    <recommendedName>
        <fullName evidence="3 15">Dihydrolipoyl dehydrogenase</fullName>
        <ecNumber evidence="3 15">1.8.1.4</ecNumber>
    </recommendedName>
</protein>
<dbReference type="PROSITE" id="PS00076">
    <property type="entry name" value="PYRIDINE_REDOX_1"/>
    <property type="match status" value="1"/>
</dbReference>
<dbReference type="GO" id="GO:0050660">
    <property type="term" value="F:flavin adenine dinucleotide binding"/>
    <property type="evidence" value="ECO:0007669"/>
    <property type="project" value="InterPro"/>
</dbReference>
<keyword evidence="10 15" id="KW-0676">Redox-active center</keyword>
<evidence type="ECO:0000256" key="13">
    <source>
        <dbReference type="PIRSR" id="PIRSR000350-3"/>
    </source>
</evidence>
<dbReference type="InterPro" id="IPR016156">
    <property type="entry name" value="FAD/NAD-linked_Rdtase_dimer_sf"/>
</dbReference>
<evidence type="ECO:0000313" key="19">
    <source>
        <dbReference type="Proteomes" id="UP000316562"/>
    </source>
</evidence>
<dbReference type="InterPro" id="IPR036188">
    <property type="entry name" value="FAD/NAD-bd_sf"/>
</dbReference>
<dbReference type="SUPFAM" id="SSF55424">
    <property type="entry name" value="FAD/NAD-linked reductases, dimerisation (C-terminal) domain"/>
    <property type="match status" value="1"/>
</dbReference>
<evidence type="ECO:0000256" key="2">
    <source>
        <dbReference type="ARBA" id="ARBA00007532"/>
    </source>
</evidence>
<evidence type="ECO:0000256" key="5">
    <source>
        <dbReference type="ARBA" id="ARBA00022630"/>
    </source>
</evidence>
<comment type="cofactor">
    <cofactor evidence="13 15">
        <name>FAD</name>
        <dbReference type="ChEBI" id="CHEBI:57692"/>
    </cofactor>
    <text evidence="13 15">Binds 1 FAD per subunit.</text>
</comment>
<dbReference type="InterPro" id="IPR012999">
    <property type="entry name" value="Pyr_OxRdtase_I_AS"/>
</dbReference>
<evidence type="ECO:0000256" key="1">
    <source>
        <dbReference type="ARBA" id="ARBA00004496"/>
    </source>
</evidence>
<gene>
    <name evidence="18" type="primary">lpdA</name>
    <name evidence="18" type="ORF">EVJ46_07955</name>
</gene>
<dbReference type="AlphaFoldDB" id="A0A519BFR9"/>
<dbReference type="PRINTS" id="PR00368">
    <property type="entry name" value="FADPNR"/>
</dbReference>
<sequence>MNIMDNFDICVIGGGPAGYVAALKSALNGMKVAIIEKDKLGGTCLNRGCIPTKVLYSKAKFLSSLKSGVSGFHIDKYNYNYEDIINYKDEVVSTLVGGVGKLLKARNVNVFNGTAFIVSAPVKKDNIAAVIKIKENNDNSEIEIAASNIIIATGSSPAMIPAFHIDHENIITSDEILNIKSVPEDIAIIGAGVIGCEFANIFNEFNSKVTMLELLPSILSTEDKEISKFTHKILTSKNIEIRTSVEVADISAGGRGAVVSLKTGENIEAEKVLVSIGRNLNTGSLGLKEIGVELDAKGKIKTDAHNETNIPGIYACGDVIDGPMLAHKASYDGVIASENIAGRKIEKNYSALPWSIYVSPPIGTVGLKEGDKGLENIKYRVGRFSYAANGMALAMEEKEGFLKVLTEEETGRIIGATGIGADMPELAAEITAIMHFNGTINDAEFTIHSHPTLSEIVPEAVLDSIGEAIHKYNPRMFKK</sequence>
<feature type="domain" description="FAD/NAD(P)-binding" evidence="17">
    <location>
        <begin position="7"/>
        <end position="333"/>
    </location>
</feature>
<dbReference type="FunFam" id="3.30.390.30:FF:000001">
    <property type="entry name" value="Dihydrolipoyl dehydrogenase"/>
    <property type="match status" value="1"/>
</dbReference>
<dbReference type="EMBL" id="SGBC01000003">
    <property type="protein sequence ID" value="RZD16113.1"/>
    <property type="molecule type" value="Genomic_DNA"/>
</dbReference>
<keyword evidence="8 13" id="KW-0520">NAD</keyword>
<evidence type="ECO:0000256" key="14">
    <source>
        <dbReference type="PIRSR" id="PIRSR000350-4"/>
    </source>
</evidence>
<keyword evidence="6 13" id="KW-0274">FAD</keyword>
<dbReference type="SUPFAM" id="SSF51905">
    <property type="entry name" value="FAD/NAD(P)-binding domain"/>
    <property type="match status" value="1"/>
</dbReference>
<evidence type="ECO:0000256" key="7">
    <source>
        <dbReference type="ARBA" id="ARBA00023002"/>
    </source>
</evidence>
<evidence type="ECO:0000259" key="17">
    <source>
        <dbReference type="Pfam" id="PF07992"/>
    </source>
</evidence>
<feature type="binding site" evidence="13">
    <location>
        <begin position="153"/>
        <end position="155"/>
    </location>
    <ligand>
        <name>FAD</name>
        <dbReference type="ChEBI" id="CHEBI:57692"/>
    </ligand>
</feature>
<dbReference type="Gene3D" id="3.50.50.60">
    <property type="entry name" value="FAD/NAD(P)-binding domain"/>
    <property type="match status" value="2"/>
</dbReference>
<dbReference type="Gene3D" id="3.30.390.30">
    <property type="match status" value="1"/>
</dbReference>
<evidence type="ECO:0000256" key="4">
    <source>
        <dbReference type="ARBA" id="ARBA00022490"/>
    </source>
</evidence>
<evidence type="ECO:0000259" key="16">
    <source>
        <dbReference type="Pfam" id="PF02852"/>
    </source>
</evidence>
<comment type="subcellular location">
    <subcellularLocation>
        <location evidence="1">Cytoplasm</location>
    </subcellularLocation>
</comment>
<evidence type="ECO:0000256" key="15">
    <source>
        <dbReference type="RuleBase" id="RU003692"/>
    </source>
</evidence>
<dbReference type="InterPro" id="IPR023753">
    <property type="entry name" value="FAD/NAD-binding_dom"/>
</dbReference>
<dbReference type="GO" id="GO:0006103">
    <property type="term" value="P:2-oxoglutarate metabolic process"/>
    <property type="evidence" value="ECO:0007669"/>
    <property type="project" value="TreeGrafter"/>
</dbReference>
<dbReference type="NCBIfam" id="TIGR01350">
    <property type="entry name" value="lipoamide_DH"/>
    <property type="match status" value="1"/>
</dbReference>
<reference evidence="18 19" key="1">
    <citation type="journal article" date="2019" name="ISME J.">
        <title>Insights into ecological role of a new deltaproteobacterial order Candidatus Acidulodesulfobacterales by metagenomics and metatranscriptomics.</title>
        <authorList>
            <person name="Tan S."/>
            <person name="Liu J."/>
            <person name="Fang Y."/>
            <person name="Hedlund B.P."/>
            <person name="Lian Z.H."/>
            <person name="Huang L.Y."/>
            <person name="Li J.T."/>
            <person name="Huang L.N."/>
            <person name="Li W.J."/>
            <person name="Jiang H.C."/>
            <person name="Dong H.L."/>
            <person name="Shu W.S."/>
        </authorList>
    </citation>
    <scope>NUCLEOTIDE SEQUENCE [LARGE SCALE GENOMIC DNA]</scope>
    <source>
        <strain evidence="18">AP2</strain>
    </source>
</reference>
<keyword evidence="13" id="KW-0547">Nucleotide-binding</keyword>
<dbReference type="PANTHER" id="PTHR22912">
    <property type="entry name" value="DISULFIDE OXIDOREDUCTASE"/>
    <property type="match status" value="1"/>
</dbReference>
<feature type="binding site" evidence="13">
    <location>
        <position position="277"/>
    </location>
    <ligand>
        <name>NAD(+)</name>
        <dbReference type="ChEBI" id="CHEBI:57540"/>
    </ligand>
</feature>
<dbReference type="InterPro" id="IPR001100">
    <property type="entry name" value="Pyr_nuc-diS_OxRdtase"/>
</dbReference>
<feature type="binding site" evidence="13">
    <location>
        <begin position="190"/>
        <end position="197"/>
    </location>
    <ligand>
        <name>NAD(+)</name>
        <dbReference type="ChEBI" id="CHEBI:57540"/>
    </ligand>
</feature>
<feature type="binding site" evidence="13">
    <location>
        <position position="318"/>
    </location>
    <ligand>
        <name>FAD</name>
        <dbReference type="ChEBI" id="CHEBI:57692"/>
    </ligand>
</feature>
<feature type="binding site" evidence="13">
    <location>
        <begin position="324"/>
        <end position="327"/>
    </location>
    <ligand>
        <name>FAD</name>
        <dbReference type="ChEBI" id="CHEBI:57692"/>
    </ligand>
</feature>
<comment type="miscellaneous">
    <text evidence="15">The active site is a redox-active disulfide bond.</text>
</comment>
<dbReference type="GO" id="GO:0004148">
    <property type="term" value="F:dihydrolipoyl dehydrogenase (NADH) activity"/>
    <property type="evidence" value="ECO:0007669"/>
    <property type="project" value="UniProtKB-EC"/>
</dbReference>
<feature type="binding site" evidence="13">
    <location>
        <position position="53"/>
    </location>
    <ligand>
        <name>FAD</name>
        <dbReference type="ChEBI" id="CHEBI:57692"/>
    </ligand>
</feature>
<comment type="catalytic activity">
    <reaction evidence="11 15">
        <text>N(6)-[(R)-dihydrolipoyl]-L-lysyl-[protein] + NAD(+) = N(6)-[(R)-lipoyl]-L-lysyl-[protein] + NADH + H(+)</text>
        <dbReference type="Rhea" id="RHEA:15045"/>
        <dbReference type="Rhea" id="RHEA-COMP:10474"/>
        <dbReference type="Rhea" id="RHEA-COMP:10475"/>
        <dbReference type="ChEBI" id="CHEBI:15378"/>
        <dbReference type="ChEBI" id="CHEBI:57540"/>
        <dbReference type="ChEBI" id="CHEBI:57945"/>
        <dbReference type="ChEBI" id="CHEBI:83099"/>
        <dbReference type="ChEBI" id="CHEBI:83100"/>
        <dbReference type="EC" id="1.8.1.4"/>
    </reaction>
</comment>
<feature type="binding site" evidence="13">
    <location>
        <position position="213"/>
    </location>
    <ligand>
        <name>NAD(+)</name>
        <dbReference type="ChEBI" id="CHEBI:57540"/>
    </ligand>
</feature>
<dbReference type="PIRSF" id="PIRSF000350">
    <property type="entry name" value="Mercury_reductase_MerA"/>
    <property type="match status" value="1"/>
</dbReference>
<dbReference type="Proteomes" id="UP000316562">
    <property type="component" value="Unassembled WGS sequence"/>
</dbReference>
<keyword evidence="5 15" id="KW-0285">Flavoprotein</keyword>
<evidence type="ECO:0000256" key="10">
    <source>
        <dbReference type="ARBA" id="ARBA00023284"/>
    </source>
</evidence>
<name>A0A519BFR9_ACIG2</name>
<keyword evidence="9" id="KW-1015">Disulfide bond</keyword>
<evidence type="ECO:0000313" key="18">
    <source>
        <dbReference type="EMBL" id="RZD16113.1"/>
    </source>
</evidence>
<keyword evidence="7 15" id="KW-0560">Oxidoreductase</keyword>
<dbReference type="PRINTS" id="PR00411">
    <property type="entry name" value="PNDRDTASEI"/>
</dbReference>
<dbReference type="InterPro" id="IPR004099">
    <property type="entry name" value="Pyr_nucl-diS_OxRdtase_dimer"/>
</dbReference>
<comment type="caution">
    <text evidence="18">The sequence shown here is derived from an EMBL/GenBank/DDBJ whole genome shotgun (WGS) entry which is preliminary data.</text>
</comment>
<dbReference type="Pfam" id="PF07992">
    <property type="entry name" value="Pyr_redox_2"/>
    <property type="match status" value="1"/>
</dbReference>
<dbReference type="Pfam" id="PF02852">
    <property type="entry name" value="Pyr_redox_dim"/>
    <property type="match status" value="1"/>
</dbReference>
<evidence type="ECO:0000256" key="6">
    <source>
        <dbReference type="ARBA" id="ARBA00022827"/>
    </source>
</evidence>
<feature type="domain" description="Pyridine nucleotide-disulphide oxidoreductase dimerisation" evidence="16">
    <location>
        <begin position="353"/>
        <end position="460"/>
    </location>
</feature>
<dbReference type="EC" id="1.8.1.4" evidence="3 15"/>
<dbReference type="PANTHER" id="PTHR22912:SF217">
    <property type="entry name" value="DIHYDROLIPOYL DEHYDROGENASE"/>
    <property type="match status" value="1"/>
</dbReference>
<evidence type="ECO:0000256" key="12">
    <source>
        <dbReference type="PIRSR" id="PIRSR000350-2"/>
    </source>
</evidence>
<dbReference type="GO" id="GO:0005737">
    <property type="term" value="C:cytoplasm"/>
    <property type="evidence" value="ECO:0007669"/>
    <property type="project" value="UniProtKB-SubCell"/>
</dbReference>
<dbReference type="InterPro" id="IPR050151">
    <property type="entry name" value="Class-I_Pyr_Nuc-Dis_Oxidored"/>
</dbReference>
<feature type="disulfide bond" description="Redox-active" evidence="14">
    <location>
        <begin position="44"/>
        <end position="49"/>
    </location>
</feature>
<comment type="similarity">
    <text evidence="2 15">Belongs to the class-I pyridine nucleotide-disulfide oxidoreductase family.</text>
</comment>
<dbReference type="InterPro" id="IPR006258">
    <property type="entry name" value="Lipoamide_DH"/>
</dbReference>
<feature type="active site" description="Proton acceptor" evidence="12">
    <location>
        <position position="450"/>
    </location>
</feature>
<evidence type="ECO:0000256" key="9">
    <source>
        <dbReference type="ARBA" id="ARBA00023157"/>
    </source>
</evidence>
<accession>A0A519BFR9</accession>
<evidence type="ECO:0000256" key="11">
    <source>
        <dbReference type="ARBA" id="ARBA00049187"/>
    </source>
</evidence>
<proteinExistence type="inferred from homology"/>
<evidence type="ECO:0000256" key="8">
    <source>
        <dbReference type="ARBA" id="ARBA00023027"/>
    </source>
</evidence>
<keyword evidence="4" id="KW-0963">Cytoplasm</keyword>
<organism evidence="18 19">
    <name type="scientific">Acididesulfobacter guangdongensis</name>
    <dbReference type="NCBI Taxonomy" id="2597225"/>
    <lineage>
        <taxon>Bacteria</taxon>
        <taxon>Deltaproteobacteria</taxon>
        <taxon>Candidatus Acidulodesulfobacterales</taxon>
        <taxon>Candidatus Acididesulfobacter</taxon>
    </lineage>
</organism>